<dbReference type="GO" id="GO:0004672">
    <property type="term" value="F:protein kinase activity"/>
    <property type="evidence" value="ECO:0007669"/>
    <property type="project" value="InterPro"/>
</dbReference>
<accession>A0A914VNS7</accession>
<dbReference type="WBParaSite" id="PSAMB.scaffold22360size510.g38590.t1">
    <property type="protein sequence ID" value="PSAMB.scaffold22360size510.g38590.t1"/>
    <property type="gene ID" value="PSAMB.scaffold22360size510.g38590"/>
</dbReference>
<dbReference type="PROSITE" id="PS50011">
    <property type="entry name" value="PROTEIN_KINASE_DOM"/>
    <property type="match status" value="1"/>
</dbReference>
<sequence length="133" mass="15070">AKNGTGPFENELSILNCVCHPFVIRLSEVFRSANRIYMVMEMANGGELYDRIVSKGRYSEVEAKAAIRMLLTGLRYLHHIGVTHRDLKPENLLYSNVCPDARLMITDFGLAHQRVSNYAEDNLMTDTCGTPEY</sequence>
<dbReference type="InterPro" id="IPR000719">
    <property type="entry name" value="Prot_kinase_dom"/>
</dbReference>
<proteinExistence type="predicted"/>
<keyword evidence="2" id="KW-1185">Reference proteome</keyword>
<dbReference type="PANTHER" id="PTHR24347">
    <property type="entry name" value="SERINE/THREONINE-PROTEIN KINASE"/>
    <property type="match status" value="1"/>
</dbReference>
<dbReference type="InterPro" id="IPR008271">
    <property type="entry name" value="Ser/Thr_kinase_AS"/>
</dbReference>
<dbReference type="PROSITE" id="PS00108">
    <property type="entry name" value="PROTEIN_KINASE_ST"/>
    <property type="match status" value="1"/>
</dbReference>
<name>A0A914VNS7_9BILA</name>
<organism evidence="2 3">
    <name type="scientific">Plectus sambesii</name>
    <dbReference type="NCBI Taxonomy" id="2011161"/>
    <lineage>
        <taxon>Eukaryota</taxon>
        <taxon>Metazoa</taxon>
        <taxon>Ecdysozoa</taxon>
        <taxon>Nematoda</taxon>
        <taxon>Chromadorea</taxon>
        <taxon>Plectida</taxon>
        <taxon>Plectina</taxon>
        <taxon>Plectoidea</taxon>
        <taxon>Plectidae</taxon>
        <taxon>Plectus</taxon>
    </lineage>
</organism>
<dbReference type="InterPro" id="IPR011009">
    <property type="entry name" value="Kinase-like_dom_sf"/>
</dbReference>
<evidence type="ECO:0000259" key="1">
    <source>
        <dbReference type="PROSITE" id="PS50011"/>
    </source>
</evidence>
<dbReference type="AlphaFoldDB" id="A0A914VNS7"/>
<evidence type="ECO:0000313" key="2">
    <source>
        <dbReference type="Proteomes" id="UP000887566"/>
    </source>
</evidence>
<reference evidence="3" key="1">
    <citation type="submission" date="2022-11" db="UniProtKB">
        <authorList>
            <consortium name="WormBaseParasite"/>
        </authorList>
    </citation>
    <scope>IDENTIFICATION</scope>
</reference>
<dbReference type="Proteomes" id="UP000887566">
    <property type="component" value="Unplaced"/>
</dbReference>
<feature type="domain" description="Protein kinase" evidence="1">
    <location>
        <begin position="1"/>
        <end position="133"/>
    </location>
</feature>
<dbReference type="Gene3D" id="1.10.510.10">
    <property type="entry name" value="Transferase(Phosphotransferase) domain 1"/>
    <property type="match status" value="1"/>
</dbReference>
<dbReference type="SMART" id="SM00220">
    <property type="entry name" value="S_TKc"/>
    <property type="match status" value="1"/>
</dbReference>
<dbReference type="GO" id="GO:0005524">
    <property type="term" value="F:ATP binding"/>
    <property type="evidence" value="ECO:0007669"/>
    <property type="project" value="InterPro"/>
</dbReference>
<protein>
    <submittedName>
        <fullName evidence="3">Protein kinase domain-containing protein</fullName>
    </submittedName>
</protein>
<dbReference type="SUPFAM" id="SSF56112">
    <property type="entry name" value="Protein kinase-like (PK-like)"/>
    <property type="match status" value="1"/>
</dbReference>
<evidence type="ECO:0000313" key="3">
    <source>
        <dbReference type="WBParaSite" id="PSAMB.scaffold22360size510.g38590.t1"/>
    </source>
</evidence>
<dbReference type="Pfam" id="PF00069">
    <property type="entry name" value="Pkinase"/>
    <property type="match status" value="1"/>
</dbReference>